<proteinExistence type="predicted"/>
<gene>
    <name evidence="1" type="ORF">HPP92_026158</name>
</gene>
<organism evidence="1 2">
    <name type="scientific">Vanilla planifolia</name>
    <name type="common">Vanilla</name>
    <dbReference type="NCBI Taxonomy" id="51239"/>
    <lineage>
        <taxon>Eukaryota</taxon>
        <taxon>Viridiplantae</taxon>
        <taxon>Streptophyta</taxon>
        <taxon>Embryophyta</taxon>
        <taxon>Tracheophyta</taxon>
        <taxon>Spermatophyta</taxon>
        <taxon>Magnoliopsida</taxon>
        <taxon>Liliopsida</taxon>
        <taxon>Asparagales</taxon>
        <taxon>Orchidaceae</taxon>
        <taxon>Vanilloideae</taxon>
        <taxon>Vanilleae</taxon>
        <taxon>Vanilla</taxon>
    </lineage>
</organism>
<name>A0A835PDC0_VANPL</name>
<dbReference type="OrthoDB" id="1923377at2759"/>
<accession>A0A835PDC0</accession>
<sequence>MANSGRGARPEGGAKAIIEDQICQAVQSTSNLIHLMQESSLSQGLLVKLPKNVLAKAPVVKNTGHVLELLPHVISSLDAYMESSLQSAPHVKIVSQLLSNLENTQLKSAFQAHQLEEREEGGS</sequence>
<evidence type="ECO:0000313" key="1">
    <source>
        <dbReference type="EMBL" id="KAG0451640.1"/>
    </source>
</evidence>
<dbReference type="EMBL" id="JADCNM010000053">
    <property type="protein sequence ID" value="KAG0451640.1"/>
    <property type="molecule type" value="Genomic_DNA"/>
</dbReference>
<reference evidence="1 2" key="1">
    <citation type="journal article" date="2020" name="Nat. Food">
        <title>A phased Vanilla planifolia genome enables genetic improvement of flavour and production.</title>
        <authorList>
            <person name="Hasing T."/>
            <person name="Tang H."/>
            <person name="Brym M."/>
            <person name="Khazi F."/>
            <person name="Huang T."/>
            <person name="Chambers A.H."/>
        </authorList>
    </citation>
    <scope>NUCLEOTIDE SEQUENCE [LARGE SCALE GENOMIC DNA]</scope>
    <source>
        <tissue evidence="1">Leaf</tissue>
    </source>
</reference>
<dbReference type="Proteomes" id="UP000639772">
    <property type="component" value="Unassembled WGS sequence"/>
</dbReference>
<comment type="caution">
    <text evidence="1">The sequence shown here is derived from an EMBL/GenBank/DDBJ whole genome shotgun (WGS) entry which is preliminary data.</text>
</comment>
<dbReference type="AlphaFoldDB" id="A0A835PDC0"/>
<protein>
    <recommendedName>
        <fullName evidence="3">Tobamovirus multiplication protein 2B</fullName>
    </recommendedName>
</protein>
<evidence type="ECO:0008006" key="3">
    <source>
        <dbReference type="Google" id="ProtNLM"/>
    </source>
</evidence>
<evidence type="ECO:0000313" key="2">
    <source>
        <dbReference type="Proteomes" id="UP000639772"/>
    </source>
</evidence>